<comment type="caution">
    <text evidence="3">The sequence shown here is derived from an EMBL/GenBank/DDBJ whole genome shotgun (WGS) entry which is preliminary data.</text>
</comment>
<sequence>MDISADQMSCEVKARLEATIPDIEAAMEIANAPSVSLGVIHEGRVLFRKSIGLRDVDAKLEATSNTSYLLSACSEVITSAALGILLAEGKISLDDPIRKHLPGFNPVGDPRIGEEATIADACIHSTGLPSVLFQGPGGAFIHRAEDHVAMVNALPTSDHDGQRFGEFWVYSSSAFGLLALIIETVSGMKYSDFLRQRVFAPLGLTQTLVSEADVEINDNIAHPYVRLTDGHWSKVNNELTTENHSPLLASLGIRSSVNDMLSFLTAVMNRFDVEEGLDNPQPLLNEKASNPLPEISSLWNRWWSHPVDDEFKNETAHTLGWYRTTIPTSRLGYGSYNTFDANGGNKNDTLPENILGRESEPRTSYGHYGITNGSVATTYCFPSSHTAIIVLANAAEAGDASDTISKILLQAVFDLKPRVDLLPLLREQRKRCLKAHDKVIGDWEHSRDPSRYTSFAQDFIGSYIGLDTCRISITASDTAEAKVAVIFNDNDSTKCDLEPYNDYSLSYMVTEHDKLLAKSMGDWDHSKAGVFDFVRENDVVKGFWWKWHIDEYPSLWVKIGEGVDQKDIEQTLETFGRFRTVEV</sequence>
<gene>
    <name evidence="3" type="ORF">N7541_006304</name>
</gene>
<dbReference type="Gene3D" id="3.40.710.10">
    <property type="entry name" value="DD-peptidase/beta-lactamase superfamily"/>
    <property type="match status" value="1"/>
</dbReference>
<comment type="similarity">
    <text evidence="1">Belongs to the peptidase S12 family.</text>
</comment>
<organism evidence="3 4">
    <name type="scientific">Penicillium brevicompactum</name>
    <dbReference type="NCBI Taxonomy" id="5074"/>
    <lineage>
        <taxon>Eukaryota</taxon>
        <taxon>Fungi</taxon>
        <taxon>Dikarya</taxon>
        <taxon>Ascomycota</taxon>
        <taxon>Pezizomycotina</taxon>
        <taxon>Eurotiomycetes</taxon>
        <taxon>Eurotiomycetidae</taxon>
        <taxon>Eurotiales</taxon>
        <taxon>Aspergillaceae</taxon>
        <taxon>Penicillium</taxon>
    </lineage>
</organism>
<dbReference type="InterPro" id="IPR001466">
    <property type="entry name" value="Beta-lactam-related"/>
</dbReference>
<reference evidence="3" key="1">
    <citation type="submission" date="2022-12" db="EMBL/GenBank/DDBJ databases">
        <authorList>
            <person name="Petersen C."/>
        </authorList>
    </citation>
    <scope>NUCLEOTIDE SEQUENCE</scope>
    <source>
        <strain evidence="3">IBT 35675</strain>
    </source>
</reference>
<dbReference type="AlphaFoldDB" id="A0A9W9USE1"/>
<evidence type="ECO:0000256" key="1">
    <source>
        <dbReference type="ARBA" id="ARBA00038215"/>
    </source>
</evidence>
<protein>
    <recommendedName>
        <fullName evidence="2">Beta-lactamase-related domain-containing protein</fullName>
    </recommendedName>
</protein>
<keyword evidence="4" id="KW-1185">Reference proteome</keyword>
<dbReference type="Proteomes" id="UP001148299">
    <property type="component" value="Unassembled WGS sequence"/>
</dbReference>
<dbReference type="InterPro" id="IPR012338">
    <property type="entry name" value="Beta-lactam/transpept-like"/>
</dbReference>
<reference evidence="3" key="2">
    <citation type="journal article" date="2023" name="IMA Fungus">
        <title>Comparative genomic study of the Penicillium genus elucidates a diverse pangenome and 15 lateral gene transfer events.</title>
        <authorList>
            <person name="Petersen C."/>
            <person name="Sorensen T."/>
            <person name="Nielsen M.R."/>
            <person name="Sondergaard T.E."/>
            <person name="Sorensen J.L."/>
            <person name="Fitzpatrick D.A."/>
            <person name="Frisvad J.C."/>
            <person name="Nielsen K.L."/>
        </authorList>
    </citation>
    <scope>NUCLEOTIDE SEQUENCE</scope>
    <source>
        <strain evidence="3">IBT 35675</strain>
    </source>
</reference>
<dbReference type="InterPro" id="IPR050491">
    <property type="entry name" value="AmpC-like"/>
</dbReference>
<proteinExistence type="inferred from homology"/>
<evidence type="ECO:0000313" key="3">
    <source>
        <dbReference type="EMBL" id="KAJ5353740.1"/>
    </source>
</evidence>
<dbReference type="PANTHER" id="PTHR46825:SF9">
    <property type="entry name" value="BETA-LACTAMASE-RELATED DOMAIN-CONTAINING PROTEIN"/>
    <property type="match status" value="1"/>
</dbReference>
<dbReference type="SUPFAM" id="SSF56601">
    <property type="entry name" value="beta-lactamase/transpeptidase-like"/>
    <property type="match status" value="1"/>
</dbReference>
<evidence type="ECO:0000313" key="4">
    <source>
        <dbReference type="Proteomes" id="UP001148299"/>
    </source>
</evidence>
<dbReference type="Pfam" id="PF00144">
    <property type="entry name" value="Beta-lactamase"/>
    <property type="match status" value="1"/>
</dbReference>
<dbReference type="PANTHER" id="PTHR46825">
    <property type="entry name" value="D-ALANYL-D-ALANINE-CARBOXYPEPTIDASE/ENDOPEPTIDASE AMPH"/>
    <property type="match status" value="1"/>
</dbReference>
<name>A0A9W9USE1_PENBR</name>
<feature type="domain" description="Beta-lactamase-related" evidence="2">
    <location>
        <begin position="23"/>
        <end position="402"/>
    </location>
</feature>
<dbReference type="EMBL" id="JAPZBR010000005">
    <property type="protein sequence ID" value="KAJ5353740.1"/>
    <property type="molecule type" value="Genomic_DNA"/>
</dbReference>
<evidence type="ECO:0000259" key="2">
    <source>
        <dbReference type="Pfam" id="PF00144"/>
    </source>
</evidence>
<accession>A0A9W9USE1</accession>